<organism evidence="3">
    <name type="scientific">Dissoconium aciculare CBS 342.82</name>
    <dbReference type="NCBI Taxonomy" id="1314786"/>
    <lineage>
        <taxon>Eukaryota</taxon>
        <taxon>Fungi</taxon>
        <taxon>Dikarya</taxon>
        <taxon>Ascomycota</taxon>
        <taxon>Pezizomycotina</taxon>
        <taxon>Dothideomycetes</taxon>
        <taxon>Dothideomycetidae</taxon>
        <taxon>Mycosphaerellales</taxon>
        <taxon>Dissoconiaceae</taxon>
        <taxon>Dissoconium</taxon>
    </lineage>
</organism>
<reference evidence="3" key="1">
    <citation type="submission" date="2020-01" db="EMBL/GenBank/DDBJ databases">
        <authorList>
            <consortium name="DOE Joint Genome Institute"/>
            <person name="Haridas S."/>
            <person name="Albert R."/>
            <person name="Binder M."/>
            <person name="Bloem J."/>
            <person name="Labutti K."/>
            <person name="Salamov A."/>
            <person name="Andreopoulos B."/>
            <person name="Baker S.E."/>
            <person name="Barry K."/>
            <person name="Bills G."/>
            <person name="Bluhm B.H."/>
            <person name="Cannon C."/>
            <person name="Castanera R."/>
            <person name="Culley D.E."/>
            <person name="Daum C."/>
            <person name="Ezra D."/>
            <person name="Gonzalez J.B."/>
            <person name="Henrissat B."/>
            <person name="Kuo A."/>
            <person name="Liang C."/>
            <person name="Lipzen A."/>
            <person name="Lutzoni F."/>
            <person name="Magnuson J."/>
            <person name="Mondo S."/>
            <person name="Nolan M."/>
            <person name="Ohm R."/>
            <person name="Pangilinan J."/>
            <person name="Park H.-J."/>
            <person name="Ramirez L."/>
            <person name="Alfaro M."/>
            <person name="Sun H."/>
            <person name="Tritt A."/>
            <person name="Yoshinaga Y."/>
            <person name="Zwiers L.-H."/>
            <person name="Turgeon B.G."/>
            <person name="Goodwin S.B."/>
            <person name="Spatafora J.W."/>
            <person name="Crous P.W."/>
            <person name="Grigoriev I.V."/>
        </authorList>
    </citation>
    <scope>NUCLEOTIDE SEQUENCE</scope>
    <source>
        <strain evidence="3">CBS 342.82</strain>
    </source>
</reference>
<feature type="compositionally biased region" description="Polar residues" evidence="1">
    <location>
        <begin position="963"/>
        <end position="980"/>
    </location>
</feature>
<feature type="compositionally biased region" description="Polar residues" evidence="1">
    <location>
        <begin position="707"/>
        <end position="720"/>
    </location>
</feature>
<feature type="region of interest" description="Disordered" evidence="1">
    <location>
        <begin position="658"/>
        <end position="927"/>
    </location>
</feature>
<feature type="compositionally biased region" description="Polar residues" evidence="1">
    <location>
        <begin position="827"/>
        <end position="873"/>
    </location>
</feature>
<evidence type="ECO:0000313" key="2">
    <source>
        <dbReference type="Proteomes" id="UP000504637"/>
    </source>
</evidence>
<gene>
    <name evidence="3" type="ORF">K489DRAFT_408213</name>
</gene>
<feature type="compositionally biased region" description="Basic and acidic residues" evidence="1">
    <location>
        <begin position="284"/>
        <end position="308"/>
    </location>
</feature>
<feature type="region of interest" description="Disordered" evidence="1">
    <location>
        <begin position="1401"/>
        <end position="1430"/>
    </location>
</feature>
<feature type="compositionally biased region" description="Polar residues" evidence="1">
    <location>
        <begin position="1004"/>
        <end position="1014"/>
    </location>
</feature>
<evidence type="ECO:0000256" key="1">
    <source>
        <dbReference type="SAM" id="MobiDB-lite"/>
    </source>
</evidence>
<dbReference type="GeneID" id="54365255"/>
<feature type="compositionally biased region" description="Basic and acidic residues" evidence="1">
    <location>
        <begin position="663"/>
        <end position="672"/>
    </location>
</feature>
<proteinExistence type="predicted"/>
<protein>
    <submittedName>
        <fullName evidence="3">Uncharacterized protein</fullName>
    </submittedName>
</protein>
<feature type="region of interest" description="Disordered" evidence="1">
    <location>
        <begin position="941"/>
        <end position="1174"/>
    </location>
</feature>
<reference evidence="3" key="2">
    <citation type="submission" date="2020-04" db="EMBL/GenBank/DDBJ databases">
        <authorList>
            <consortium name="NCBI Genome Project"/>
        </authorList>
    </citation>
    <scope>NUCLEOTIDE SEQUENCE</scope>
    <source>
        <strain evidence="3">CBS 342.82</strain>
    </source>
</reference>
<feature type="compositionally biased region" description="Polar residues" evidence="1">
    <location>
        <begin position="1402"/>
        <end position="1427"/>
    </location>
</feature>
<feature type="compositionally biased region" description="Low complexity" evidence="1">
    <location>
        <begin position="1094"/>
        <end position="1114"/>
    </location>
</feature>
<sequence>MSTSASLSPGDIVPLQNTQVPGPLQEIRPPPAYVAQSGIAQTLADFHGLVEFSESSRSQLNNFLDWVLYNVLLNARSTGLWAVQPAVTGILHTDSFTNIAREEVNDLLGSHELSASGEQDESRQEDTIVDNDDLLRRFRSTRSRIAMYSRLGQVGDDSDDDDRTADHFSGTVSWGVAMFLTALCEAVSDSIIRTAYQIAQKRAGLITADGSPIQTSPLSKSTNITVEDNDMAQLATSTLLGQAWRDWRKAIHGAKNGSSLTTDNISLKARSQRDSMTIASSTGGDDHASFGTAHEMDDHTPTASHADDASQDDAESAHGDDVPDASYPEHVLAANIPLPMIDSQRDIDEIEVPGLARDPSDDESDGFRTPKEHFITHRRSSSDFKHSLILPYRIVRLRSRSLPTLREIATEKKESTDVVVGAAERLTKLVDKDTTEDSGSRAHQEEIYLENGAASEDVITASREPLEKGDDVASNTPQQEPGAASKDNQGLVAGAVAGASAFAAAAVSFVYGSGGEKVGDKPVPKEKEPLVDILPASAAALTFRDGSRSSIKTEVVSDDRLISNKSEQKSPADQVPEAEQSEAVDVHADERNVESAAVPRSDVGESKARAAHEEQATSIVPIADAATATNLDNTESDSDMLITRRNIEELERQKYRLSVKGNKRTEEIKAAEPRTNSPDPVVLPDSPARPESTASQQSFSLFPKTTAPGNDRNSVQSVQSHMRGRRSITTEVLDEDLRDARPQSIGLAQTADSPVAAPRSGQQTPEDQMMTKHTGAANPRRYSRLILSMDEASPSSNATHALENDLDAEDSSNRKVSPVSWEAEKPSASTETQQRASNRQSVPANGLQQQSQAPEKSTWRQSFSATLDRNGTWPSGKKSTEVVPVMPVQDHPVIQKLADKKNISKTNKDDERSNPLTSASIRGPEDFDMFVQGGDMVKYTLTPENVRGGVSPERERTLPPKVSSDSMVNGSAQRDVQSQAGDDRLSRSQSVKRATASAIDGVEDSQQQTENITSKADKRRSISRPPTRNNSIHRRSGLFAREPQVQTDSTQDFADFIRSTGPDKDGKRSEEQTKESQIYSLPSTKRRSTISLHSIRNSFRGRSNSRPSSPGAASTRSATRAPVPGGDVPPVPLLPEKRKSLAPRDAKTSKAGASDLIDFIRNGPRGSREHRISRSVAPFRTTMDSDQLTEYGDRIAADSEAASTKTSKTEKRKSWARSISGRSLRKLSMHEPSNADKLVHPAHSGRPQSLSGPIIPPPRKSSIPAVPTLRGTNSSTALIPDIAFEDGEDDPLTALPRPRRTEESMVDFLRTTGPPQDRPLPNGAGAPSHSDTALPVLNTHGADAVSVAKRGVDRDDNTLSALPQPPRTVSDMLQDAAPGATAAAIAATNNDTPSALPAAVNRTKSTPQTPLSINSRNSKATGATTLAGSEGKRKWWAIFTPKSRLARDSARREAKSAYLDM</sequence>
<accession>A0A6J3MFC7</accession>
<reference evidence="3" key="3">
    <citation type="submission" date="2025-08" db="UniProtKB">
        <authorList>
            <consortium name="RefSeq"/>
        </authorList>
    </citation>
    <scope>IDENTIFICATION</scope>
    <source>
        <strain evidence="3">CBS 342.82</strain>
    </source>
</reference>
<feature type="region of interest" description="Disordered" evidence="1">
    <location>
        <begin position="562"/>
        <end position="621"/>
    </location>
</feature>
<evidence type="ECO:0000313" key="3">
    <source>
        <dbReference type="RefSeq" id="XP_033462613.1"/>
    </source>
</evidence>
<feature type="region of interest" description="Disordered" evidence="1">
    <location>
        <begin position="1195"/>
        <end position="1262"/>
    </location>
</feature>
<feature type="compositionally biased region" description="Basic and acidic residues" evidence="1">
    <location>
        <begin position="897"/>
        <end position="913"/>
    </location>
</feature>
<feature type="compositionally biased region" description="Basic and acidic residues" evidence="1">
    <location>
        <begin position="1061"/>
        <end position="1074"/>
    </location>
</feature>
<feature type="compositionally biased region" description="Polar residues" evidence="1">
    <location>
        <begin position="274"/>
        <end position="283"/>
    </location>
</feature>
<dbReference type="OrthoDB" id="5382203at2759"/>
<keyword evidence="2" id="KW-1185">Reference proteome</keyword>
<dbReference type="RefSeq" id="XP_033462613.1">
    <property type="nucleotide sequence ID" value="XM_033607455.1"/>
</dbReference>
<feature type="compositionally biased region" description="Basic and acidic residues" evidence="1">
    <location>
        <begin position="602"/>
        <end position="615"/>
    </location>
</feature>
<feature type="compositionally biased region" description="Basic and acidic residues" evidence="1">
    <location>
        <begin position="1135"/>
        <end position="1148"/>
    </location>
</feature>
<feature type="region of interest" description="Disordered" evidence="1">
    <location>
        <begin position="260"/>
        <end position="326"/>
    </location>
</feature>
<feature type="region of interest" description="Disordered" evidence="1">
    <location>
        <begin position="466"/>
        <end position="486"/>
    </location>
</feature>
<feature type="compositionally biased region" description="Basic and acidic residues" evidence="1">
    <location>
        <begin position="584"/>
        <end position="593"/>
    </location>
</feature>
<name>A0A6J3MFC7_9PEZI</name>
<dbReference type="Proteomes" id="UP000504637">
    <property type="component" value="Unplaced"/>
</dbReference>